<keyword evidence="2" id="KW-0067">ATP-binding</keyword>
<sequence length="520" mass="58963">MKNVVIGFLGTQLDMGKKRRWKPTVSLVTHDHFKVDRLEILFDMRFNRLANRVQREIEHASPDTEVLLQRLDLKDPWDFQEVYGKLFDFARSYGFDDDRERYHVHLTTGTHVAQICWFLLTESRHVPARLIQTGPPGPDEETAKFDVIDLDLSRYNALQQRFDQLSREYSDQLKGGIETRHPGYNTLIDRVELVASNSDEPILLLGETGTGKTELAERIHILKLDRRRVKGRLVHVNCATLNGPDAMATLFGQRRSYLGAAGTERSGLLREADGGVLFLDDVDELNANMQSVLLHAIETGRFYPLGSDHEISSRFHLIAGANRDLRSLTASGQFRPDLLARLNTWSFTLPALRNRPQDIEANLRHELDRCERDLGSKVGFNSDARAQYLEFAKDPATAWPGNFRDFSGSIRRLCTLAPRGRITRAMVATEIETLLADWKSAQSNDDFKLVADVMGDAVSDVDPFDFVQLAEVIRTCRNSSSLSAAGRALFAVSRGKRKTQNDADRLRKYLAKFDLEWGAM</sequence>
<dbReference type="AlphaFoldDB" id="A0A0J9EFD6"/>
<dbReference type="PROSITE" id="PS50045">
    <property type="entry name" value="SIGMA54_INTERACT_4"/>
    <property type="match status" value="1"/>
</dbReference>
<reference evidence="4 5" key="1">
    <citation type="submission" date="2015-06" db="EMBL/GenBank/DDBJ databases">
        <title>Draft genome sequence of an Alphaproteobacteria species associated to the Mediterranean sponge Oscarella lobularis.</title>
        <authorList>
            <person name="Jourda C."/>
            <person name="Santini S."/>
            <person name="Claverie J.-M."/>
        </authorList>
    </citation>
    <scope>NUCLEOTIDE SEQUENCE [LARGE SCALE GENOMIC DNA]</scope>
    <source>
        <strain evidence="4">IGS</strain>
    </source>
</reference>
<dbReference type="PATRIC" id="fig|1675527.3.peg.600"/>
<dbReference type="InterPro" id="IPR002078">
    <property type="entry name" value="Sigma_54_int"/>
</dbReference>
<accession>A0A0J9EFD6</accession>
<dbReference type="NCBIfam" id="NF038308">
    <property type="entry name" value="RNA_repair_RtcR"/>
    <property type="match status" value="1"/>
</dbReference>
<evidence type="ECO:0000256" key="1">
    <source>
        <dbReference type="ARBA" id="ARBA00022741"/>
    </source>
</evidence>
<evidence type="ECO:0000259" key="3">
    <source>
        <dbReference type="PROSITE" id="PS50045"/>
    </source>
</evidence>
<dbReference type="STRING" id="1675527.AIOL_000542"/>
<evidence type="ECO:0000313" key="4">
    <source>
        <dbReference type="EMBL" id="KMW60389.1"/>
    </source>
</evidence>
<feature type="domain" description="Sigma-54 factor interaction" evidence="3">
    <location>
        <begin position="177"/>
        <end position="415"/>
    </location>
</feature>
<dbReference type="PIRSF" id="PIRSF037354">
    <property type="entry name" value="Txn_actvtr_RtcR"/>
    <property type="match status" value="1"/>
</dbReference>
<dbReference type="InterPro" id="IPR003593">
    <property type="entry name" value="AAA+_ATPase"/>
</dbReference>
<dbReference type="InterPro" id="IPR009715">
    <property type="entry name" value="RtcR"/>
</dbReference>
<dbReference type="InterPro" id="IPR017183">
    <property type="entry name" value="Sigma54_dep_tscrpt_act_RtcR"/>
</dbReference>
<dbReference type="GO" id="GO:0003700">
    <property type="term" value="F:DNA-binding transcription factor activity"/>
    <property type="evidence" value="ECO:0007669"/>
    <property type="project" value="InterPro"/>
</dbReference>
<dbReference type="InterPro" id="IPR025662">
    <property type="entry name" value="Sigma_54_int_dom_ATP-bd_1"/>
</dbReference>
<dbReference type="PANTHER" id="PTHR32071">
    <property type="entry name" value="TRANSCRIPTIONAL REGULATORY PROTEIN"/>
    <property type="match status" value="1"/>
</dbReference>
<dbReference type="Pfam" id="PF06956">
    <property type="entry name" value="RtcR"/>
    <property type="match status" value="1"/>
</dbReference>
<name>A0A0J9EFD6_9RHOB</name>
<comment type="caution">
    <text evidence="4">The sequence shown here is derived from an EMBL/GenBank/DDBJ whole genome shotgun (WGS) entry which is preliminary data.</text>
</comment>
<dbReference type="Pfam" id="PF00158">
    <property type="entry name" value="Sigma54_activat"/>
    <property type="match status" value="1"/>
</dbReference>
<dbReference type="OrthoDB" id="9154941at2"/>
<dbReference type="CDD" id="cd00009">
    <property type="entry name" value="AAA"/>
    <property type="match status" value="1"/>
</dbReference>
<dbReference type="GO" id="GO:0005524">
    <property type="term" value="F:ATP binding"/>
    <property type="evidence" value="ECO:0007669"/>
    <property type="project" value="UniProtKB-KW"/>
</dbReference>
<dbReference type="SMART" id="SM00382">
    <property type="entry name" value="AAA"/>
    <property type="match status" value="1"/>
</dbReference>
<evidence type="ECO:0000313" key="5">
    <source>
        <dbReference type="Proteomes" id="UP000037178"/>
    </source>
</evidence>
<dbReference type="PROSITE" id="PS00675">
    <property type="entry name" value="SIGMA54_INTERACT_1"/>
    <property type="match status" value="1"/>
</dbReference>
<dbReference type="PANTHER" id="PTHR32071:SF14">
    <property type="entry name" value="TRANSCRIPTIONAL REGULATORY PROTEIN RTCR"/>
    <property type="match status" value="1"/>
</dbReference>
<gene>
    <name evidence="4" type="ORF">AIOL_000542</name>
</gene>
<dbReference type="Gene3D" id="1.10.8.60">
    <property type="match status" value="1"/>
</dbReference>
<protein>
    <submittedName>
        <fullName evidence="4">Transcriptional regulatory protein RtcR</fullName>
    </submittedName>
</protein>
<proteinExistence type="predicted"/>
<keyword evidence="1" id="KW-0547">Nucleotide-binding</keyword>
<evidence type="ECO:0000256" key="2">
    <source>
        <dbReference type="ARBA" id="ARBA00022840"/>
    </source>
</evidence>
<dbReference type="Gene3D" id="3.40.50.300">
    <property type="entry name" value="P-loop containing nucleotide triphosphate hydrolases"/>
    <property type="match status" value="1"/>
</dbReference>
<dbReference type="RefSeq" id="WP_049641938.1">
    <property type="nucleotide sequence ID" value="NZ_LFTY01000001.1"/>
</dbReference>
<organism evidence="4 5">
    <name type="scientific">Candidatus Rhodobacter oscarellae</name>
    <dbReference type="NCBI Taxonomy" id="1675527"/>
    <lineage>
        <taxon>Bacteria</taxon>
        <taxon>Pseudomonadati</taxon>
        <taxon>Pseudomonadota</taxon>
        <taxon>Alphaproteobacteria</taxon>
        <taxon>Rhodobacterales</taxon>
        <taxon>Rhodobacter group</taxon>
        <taxon>Rhodobacter</taxon>
    </lineage>
</organism>
<dbReference type="SUPFAM" id="SSF52540">
    <property type="entry name" value="P-loop containing nucleoside triphosphate hydrolases"/>
    <property type="match status" value="1"/>
</dbReference>
<dbReference type="InterPro" id="IPR027417">
    <property type="entry name" value="P-loop_NTPase"/>
</dbReference>
<dbReference type="EMBL" id="LFTY01000001">
    <property type="protein sequence ID" value="KMW60389.1"/>
    <property type="molecule type" value="Genomic_DNA"/>
</dbReference>
<dbReference type="Proteomes" id="UP000037178">
    <property type="component" value="Unassembled WGS sequence"/>
</dbReference>
<keyword evidence="5" id="KW-1185">Reference proteome</keyword>